<keyword evidence="3" id="KW-1185">Reference proteome</keyword>
<sequence>MFRRSDRSTPPPAAAVDHSNPCSSWAIQRWVVARASILPGQTRRPAPKGARRRSLPSTLTSSSWKRSGRNASGSGQMAGSCAMAHMFTIAVVPAGTRCPPTCASWTARRAHESSGPGGCMRSVSFTMHWMLATSASDTARPRPTTASSSACALAWMSGCSTIRAMIHSIRIATVSVKKDVDEITHETIGDPSICTPRPVLLNDLADEHLDLLD</sequence>
<feature type="region of interest" description="Disordered" evidence="1">
    <location>
        <begin position="41"/>
        <end position="75"/>
    </location>
</feature>
<name>A0AAQ3WM78_PASNO</name>
<dbReference type="AlphaFoldDB" id="A0AAQ3WM78"/>
<protein>
    <submittedName>
        <fullName evidence="2">Uncharacterized protein</fullName>
    </submittedName>
</protein>
<evidence type="ECO:0000313" key="3">
    <source>
        <dbReference type="Proteomes" id="UP001341281"/>
    </source>
</evidence>
<organism evidence="2 3">
    <name type="scientific">Paspalum notatum var. saurae</name>
    <dbReference type="NCBI Taxonomy" id="547442"/>
    <lineage>
        <taxon>Eukaryota</taxon>
        <taxon>Viridiplantae</taxon>
        <taxon>Streptophyta</taxon>
        <taxon>Embryophyta</taxon>
        <taxon>Tracheophyta</taxon>
        <taxon>Spermatophyta</taxon>
        <taxon>Magnoliopsida</taxon>
        <taxon>Liliopsida</taxon>
        <taxon>Poales</taxon>
        <taxon>Poaceae</taxon>
        <taxon>PACMAD clade</taxon>
        <taxon>Panicoideae</taxon>
        <taxon>Andropogonodae</taxon>
        <taxon>Paspaleae</taxon>
        <taxon>Paspalinae</taxon>
        <taxon>Paspalum</taxon>
    </lineage>
</organism>
<dbReference type="EMBL" id="CP144747">
    <property type="protein sequence ID" value="WVZ66643.1"/>
    <property type="molecule type" value="Genomic_DNA"/>
</dbReference>
<feature type="compositionally biased region" description="Basic residues" evidence="1">
    <location>
        <begin position="45"/>
        <end position="54"/>
    </location>
</feature>
<evidence type="ECO:0000256" key="1">
    <source>
        <dbReference type="SAM" id="MobiDB-lite"/>
    </source>
</evidence>
<proteinExistence type="predicted"/>
<gene>
    <name evidence="2" type="ORF">U9M48_015833</name>
</gene>
<dbReference type="Proteomes" id="UP001341281">
    <property type="component" value="Chromosome 03"/>
</dbReference>
<evidence type="ECO:0000313" key="2">
    <source>
        <dbReference type="EMBL" id="WVZ66643.1"/>
    </source>
</evidence>
<accession>A0AAQ3WM78</accession>
<feature type="region of interest" description="Disordered" evidence="1">
    <location>
        <begin position="1"/>
        <end position="20"/>
    </location>
</feature>
<reference evidence="2 3" key="1">
    <citation type="submission" date="2024-02" db="EMBL/GenBank/DDBJ databases">
        <title>High-quality chromosome-scale genome assembly of Pensacola bahiagrass (Paspalum notatum Flugge var. saurae).</title>
        <authorList>
            <person name="Vega J.M."/>
            <person name="Podio M."/>
            <person name="Orjuela J."/>
            <person name="Siena L.A."/>
            <person name="Pessino S.C."/>
            <person name="Combes M.C."/>
            <person name="Mariac C."/>
            <person name="Albertini E."/>
            <person name="Pupilli F."/>
            <person name="Ortiz J.P.A."/>
            <person name="Leblanc O."/>
        </authorList>
    </citation>
    <scope>NUCLEOTIDE SEQUENCE [LARGE SCALE GENOMIC DNA]</scope>
    <source>
        <strain evidence="2">R1</strain>
        <tissue evidence="2">Leaf</tissue>
    </source>
</reference>